<dbReference type="GO" id="GO:0016787">
    <property type="term" value="F:hydrolase activity"/>
    <property type="evidence" value="ECO:0007669"/>
    <property type="project" value="UniProtKB-KW"/>
</dbReference>
<dbReference type="PANTHER" id="PTHR43540">
    <property type="entry name" value="PEROXYUREIDOACRYLATE/UREIDOACRYLATE AMIDOHYDROLASE-RELATED"/>
    <property type="match status" value="1"/>
</dbReference>
<keyword evidence="5" id="KW-1185">Reference proteome</keyword>
<dbReference type="OrthoDB" id="9785724at2"/>
<protein>
    <submittedName>
        <fullName evidence="4">Isochorismatase</fullName>
    </submittedName>
</protein>
<comment type="caution">
    <text evidence="4">The sequence shown here is derived from an EMBL/GenBank/DDBJ whole genome shotgun (WGS) entry which is preliminary data.</text>
</comment>
<reference evidence="5" key="1">
    <citation type="submission" date="2016-09" db="EMBL/GenBank/DDBJ databases">
        <title>Draft genome sequence of a novel species of the family Streptococcaceae isolated from flowers.</title>
        <authorList>
            <person name="Chuah L.-O."/>
            <person name="Yap K.-P."/>
            <person name="Thong K.L."/>
            <person name="Liong M.T."/>
            <person name="Ahmad R."/>
            <person name="Rusul G."/>
        </authorList>
    </citation>
    <scope>NUCLEOTIDE SEQUENCE [LARGE SCALE GENOMIC DNA]</scope>
    <source>
        <strain evidence="5">DF1</strain>
    </source>
</reference>
<dbReference type="EMBL" id="MKIR01000012">
    <property type="protein sequence ID" value="OFI49564.1"/>
    <property type="molecule type" value="Genomic_DNA"/>
</dbReference>
<dbReference type="InterPro" id="IPR050272">
    <property type="entry name" value="Isochorismatase-like_hydrls"/>
</dbReference>
<dbReference type="Gene3D" id="3.40.50.850">
    <property type="entry name" value="Isochorismatase-like"/>
    <property type="match status" value="1"/>
</dbReference>
<dbReference type="PANTHER" id="PTHR43540:SF1">
    <property type="entry name" value="ISOCHORISMATASE HYDROLASE"/>
    <property type="match status" value="1"/>
</dbReference>
<organism evidence="4 5">
    <name type="scientific">Floricoccus tropicus</name>
    <dbReference type="NCBI Taxonomy" id="1859473"/>
    <lineage>
        <taxon>Bacteria</taxon>
        <taxon>Bacillati</taxon>
        <taxon>Bacillota</taxon>
        <taxon>Bacilli</taxon>
        <taxon>Lactobacillales</taxon>
        <taxon>Streptococcaceae</taxon>
        <taxon>Floricoccus</taxon>
    </lineage>
</organism>
<dbReference type="Proteomes" id="UP000178622">
    <property type="component" value="Unassembled WGS sequence"/>
</dbReference>
<keyword evidence="2" id="KW-0378">Hydrolase</keyword>
<evidence type="ECO:0000259" key="3">
    <source>
        <dbReference type="Pfam" id="PF00857"/>
    </source>
</evidence>
<name>A0A1E8GMT5_9LACT</name>
<evidence type="ECO:0000313" key="5">
    <source>
        <dbReference type="Proteomes" id="UP000178622"/>
    </source>
</evidence>
<comment type="similarity">
    <text evidence="1">Belongs to the isochorismatase family.</text>
</comment>
<accession>A0A1E8GMT5</accession>
<dbReference type="SUPFAM" id="SSF52499">
    <property type="entry name" value="Isochorismatase-like hydrolases"/>
    <property type="match status" value="1"/>
</dbReference>
<dbReference type="AlphaFoldDB" id="A0A1E8GMT5"/>
<dbReference type="InterPro" id="IPR036380">
    <property type="entry name" value="Isochorismatase-like_sf"/>
</dbReference>
<proteinExistence type="inferred from homology"/>
<dbReference type="InterPro" id="IPR000868">
    <property type="entry name" value="Isochorismatase-like_dom"/>
</dbReference>
<evidence type="ECO:0000256" key="1">
    <source>
        <dbReference type="ARBA" id="ARBA00006336"/>
    </source>
</evidence>
<gene>
    <name evidence="4" type="ORF">BG261_03005</name>
</gene>
<evidence type="ECO:0000256" key="2">
    <source>
        <dbReference type="ARBA" id="ARBA00022801"/>
    </source>
</evidence>
<dbReference type="Pfam" id="PF00857">
    <property type="entry name" value="Isochorismatase"/>
    <property type="match status" value="1"/>
</dbReference>
<sequence>MKQALIIIDVQNDYFKNGKMELNNTENALIIINKLERKFYEANLPVIYIRHIKNDLKADFFAKNSHGSELEERLLLNHSSIIIEKQFPNSFYKTKLLSTLKKLKVEQVIICGMMTHMCVDSTTRASNELGLKPILIADGTATKDLYFDEELISSKYVQLSFLASLKNFAKVITYDEFNE</sequence>
<dbReference type="CDD" id="cd01014">
    <property type="entry name" value="nicotinamidase_related"/>
    <property type="match status" value="1"/>
</dbReference>
<feature type="domain" description="Isochorismatase-like" evidence="3">
    <location>
        <begin position="4"/>
        <end position="147"/>
    </location>
</feature>
<evidence type="ECO:0000313" key="4">
    <source>
        <dbReference type="EMBL" id="OFI49564.1"/>
    </source>
</evidence>
<dbReference type="STRING" id="1859473.BG261_03005"/>
<dbReference type="RefSeq" id="WP_070792081.1">
    <property type="nucleotide sequence ID" value="NZ_MKIR01000012.1"/>
</dbReference>